<keyword evidence="4" id="KW-0997">Cell inner membrane</keyword>
<accession>A0A377CZI3</accession>
<sequence>MVSSFTSAPRSGFYYFAQGWKLVSQPGIRRFVILPLLVNILLMGGAFWWLFTQLDVWIPTLMSYVPDWLQWLSYLLWPLAVISVLLVFGYFFSTIANWIAAPFNGLLAEQLEARLTGATPPDTGIFGIMKDVPRIMKTRMAKICLVSAARNCIANSLLHPWYWGKPSRRYCGSCLAPGC</sequence>
<evidence type="ECO:0000313" key="12">
    <source>
        <dbReference type="EMBL" id="STM10168.1"/>
    </source>
</evidence>
<dbReference type="PANTHER" id="PTHR37468:SF1">
    <property type="entry name" value="SULFATE TRANSPORTER CYSZ"/>
    <property type="match status" value="1"/>
</dbReference>
<evidence type="ECO:0000256" key="8">
    <source>
        <dbReference type="ARBA" id="ARBA00023032"/>
    </source>
</evidence>
<evidence type="ECO:0000256" key="6">
    <source>
        <dbReference type="ARBA" id="ARBA00022692"/>
    </source>
</evidence>
<evidence type="ECO:0000256" key="2">
    <source>
        <dbReference type="ARBA" id="ARBA00022448"/>
    </source>
</evidence>
<evidence type="ECO:0000256" key="1">
    <source>
        <dbReference type="ARBA" id="ARBA00004141"/>
    </source>
</evidence>
<dbReference type="GO" id="GO:0000103">
    <property type="term" value="P:sulfate assimilation"/>
    <property type="evidence" value="ECO:0007669"/>
    <property type="project" value="TreeGrafter"/>
</dbReference>
<dbReference type="InterPro" id="IPR059112">
    <property type="entry name" value="CysZ/EI24"/>
</dbReference>
<keyword evidence="9 11" id="KW-0472">Membrane</keyword>
<evidence type="ECO:0000256" key="4">
    <source>
        <dbReference type="ARBA" id="ARBA00022519"/>
    </source>
</evidence>
<keyword evidence="6 11" id="KW-0812">Transmembrane</keyword>
<feature type="transmembrane region" description="Helical" evidence="11">
    <location>
        <begin position="31"/>
        <end position="51"/>
    </location>
</feature>
<keyword evidence="10" id="KW-0198">Cysteine biosynthesis</keyword>
<evidence type="ECO:0000256" key="5">
    <source>
        <dbReference type="ARBA" id="ARBA00022605"/>
    </source>
</evidence>
<protein>
    <submittedName>
        <fullName evidence="12">Putative sulfate transport protein</fullName>
    </submittedName>
</protein>
<keyword evidence="3" id="KW-1003">Cell membrane</keyword>
<organism evidence="12 13">
    <name type="scientific">Escherichia coli</name>
    <dbReference type="NCBI Taxonomy" id="562"/>
    <lineage>
        <taxon>Bacteria</taxon>
        <taxon>Pseudomonadati</taxon>
        <taxon>Pseudomonadota</taxon>
        <taxon>Gammaproteobacteria</taxon>
        <taxon>Enterobacterales</taxon>
        <taxon>Enterobacteriaceae</taxon>
        <taxon>Escherichia</taxon>
    </lineage>
</organism>
<evidence type="ECO:0000256" key="10">
    <source>
        <dbReference type="ARBA" id="ARBA00023192"/>
    </source>
</evidence>
<dbReference type="EMBL" id="UGFC01000005">
    <property type="protein sequence ID" value="STM10168.1"/>
    <property type="molecule type" value="Genomic_DNA"/>
</dbReference>
<dbReference type="GO" id="GO:0005886">
    <property type="term" value="C:plasma membrane"/>
    <property type="evidence" value="ECO:0007669"/>
    <property type="project" value="TreeGrafter"/>
</dbReference>
<feature type="transmembrane region" description="Helical" evidence="11">
    <location>
        <begin position="71"/>
        <end position="92"/>
    </location>
</feature>
<keyword evidence="2" id="KW-0813">Transport</keyword>
<keyword evidence="7 11" id="KW-1133">Transmembrane helix</keyword>
<evidence type="ECO:0000256" key="7">
    <source>
        <dbReference type="ARBA" id="ARBA00022989"/>
    </source>
</evidence>
<dbReference type="PANTHER" id="PTHR37468">
    <property type="entry name" value="SULFATE TRANSPORTER CYSZ"/>
    <property type="match status" value="1"/>
</dbReference>
<gene>
    <name evidence="12" type="primary">cysZ_2</name>
    <name evidence="12" type="ORF">NCTC7922_01072</name>
</gene>
<proteinExistence type="predicted"/>
<keyword evidence="5" id="KW-0028">Amino-acid biosynthesis</keyword>
<dbReference type="GO" id="GO:0009675">
    <property type="term" value="F:high-affinity sulfate:proton symporter activity"/>
    <property type="evidence" value="ECO:0007669"/>
    <property type="project" value="TreeGrafter"/>
</dbReference>
<reference evidence="12 13" key="1">
    <citation type="submission" date="2018-06" db="EMBL/GenBank/DDBJ databases">
        <authorList>
            <consortium name="Pathogen Informatics"/>
            <person name="Doyle S."/>
        </authorList>
    </citation>
    <scope>NUCLEOTIDE SEQUENCE [LARGE SCALE GENOMIC DNA]</scope>
    <source>
        <strain evidence="12 13">NCTC7922</strain>
    </source>
</reference>
<evidence type="ECO:0000256" key="3">
    <source>
        <dbReference type="ARBA" id="ARBA00022475"/>
    </source>
</evidence>
<dbReference type="AlphaFoldDB" id="A0A377CZI3"/>
<evidence type="ECO:0000256" key="11">
    <source>
        <dbReference type="SAM" id="Phobius"/>
    </source>
</evidence>
<dbReference type="NCBIfam" id="NF003433">
    <property type="entry name" value="PRK04949.1"/>
    <property type="match status" value="1"/>
</dbReference>
<dbReference type="InterPro" id="IPR050480">
    <property type="entry name" value="CysZ-like"/>
</dbReference>
<evidence type="ECO:0000256" key="9">
    <source>
        <dbReference type="ARBA" id="ARBA00023136"/>
    </source>
</evidence>
<dbReference type="Proteomes" id="UP000254174">
    <property type="component" value="Unassembled WGS sequence"/>
</dbReference>
<keyword evidence="8" id="KW-0764">Sulfate transport</keyword>
<name>A0A377CZI3_ECOLX</name>
<evidence type="ECO:0000313" key="13">
    <source>
        <dbReference type="Proteomes" id="UP000254174"/>
    </source>
</evidence>
<dbReference type="GO" id="GO:0019344">
    <property type="term" value="P:cysteine biosynthetic process"/>
    <property type="evidence" value="ECO:0007669"/>
    <property type="project" value="UniProtKB-KW"/>
</dbReference>
<dbReference type="Pfam" id="PF07264">
    <property type="entry name" value="EI24"/>
    <property type="match status" value="1"/>
</dbReference>
<comment type="subcellular location">
    <subcellularLocation>
        <location evidence="1">Membrane</location>
        <topology evidence="1">Multi-pass membrane protein</topology>
    </subcellularLocation>
</comment>